<dbReference type="SUPFAM" id="SSF81296">
    <property type="entry name" value="E set domains"/>
    <property type="match status" value="2"/>
</dbReference>
<dbReference type="GO" id="GO:0004445">
    <property type="term" value="F:inositol-polyphosphate 5-phosphatase activity"/>
    <property type="evidence" value="ECO:0007669"/>
    <property type="project" value="TreeGrafter"/>
</dbReference>
<dbReference type="CDD" id="cd10343">
    <property type="entry name" value="SH2_SHIP"/>
    <property type="match status" value="1"/>
</dbReference>
<dbReference type="InterPro" id="IPR057509">
    <property type="entry name" value="C2_SHIP1-2_2nd"/>
</dbReference>
<evidence type="ECO:0000256" key="5">
    <source>
        <dbReference type="ARBA" id="ARBA00005298"/>
    </source>
</evidence>
<dbReference type="PRINTS" id="PR00309">
    <property type="entry name" value="ARRESTIN"/>
</dbReference>
<dbReference type="PROSITE" id="PS50001">
    <property type="entry name" value="SH2"/>
    <property type="match status" value="1"/>
</dbReference>
<evidence type="ECO:0000256" key="7">
    <source>
        <dbReference type="ARBA" id="ARBA00012981"/>
    </source>
</evidence>
<dbReference type="SUPFAM" id="SSF56219">
    <property type="entry name" value="DNase I-like"/>
    <property type="match status" value="1"/>
</dbReference>
<comment type="catalytic activity">
    <reaction evidence="17">
        <text>a 1,2-diacyl-sn-glycero-3-phospho-(1D-myo-inositol-3,4,5-trisphosphate) + H2O = a 1,2-diacyl-sn-glycero-3-phospho-(1D-myo-inositol-3,4-bisphosphate) + phosphate</text>
        <dbReference type="Rhea" id="RHEA:25528"/>
        <dbReference type="ChEBI" id="CHEBI:15377"/>
        <dbReference type="ChEBI" id="CHEBI:43474"/>
        <dbReference type="ChEBI" id="CHEBI:57658"/>
        <dbReference type="ChEBI" id="CHEBI:57836"/>
        <dbReference type="EC" id="3.1.3.86"/>
    </reaction>
    <physiologicalReaction direction="left-to-right" evidence="17">
        <dbReference type="Rhea" id="RHEA:25529"/>
    </physiologicalReaction>
</comment>
<evidence type="ECO:0000313" key="22">
    <source>
        <dbReference type="Proteomes" id="UP000796761"/>
    </source>
</evidence>
<evidence type="ECO:0000256" key="13">
    <source>
        <dbReference type="ARBA" id="ARBA00022999"/>
    </source>
</evidence>
<dbReference type="InterPro" id="IPR014756">
    <property type="entry name" value="Ig_E-set"/>
</dbReference>
<name>A0A8K1D933_9PASS</name>
<dbReference type="PRINTS" id="PR00401">
    <property type="entry name" value="SH2DOMAIN"/>
</dbReference>
<dbReference type="Gene3D" id="2.60.40.840">
    <property type="match status" value="1"/>
</dbReference>
<evidence type="ECO:0000256" key="8">
    <source>
        <dbReference type="ARBA" id="ARBA00022490"/>
    </source>
</evidence>
<dbReference type="GO" id="GO:0046856">
    <property type="term" value="P:phosphatidylinositol dephosphorylation"/>
    <property type="evidence" value="ECO:0007669"/>
    <property type="project" value="InterPro"/>
</dbReference>
<dbReference type="InterPro" id="IPR000698">
    <property type="entry name" value="Arrestin"/>
</dbReference>
<evidence type="ECO:0000313" key="21">
    <source>
        <dbReference type="EMBL" id="TRZ06851.1"/>
    </source>
</evidence>
<dbReference type="InterPro" id="IPR057510">
    <property type="entry name" value="C2_SHIP1-2_first"/>
</dbReference>
<evidence type="ECO:0000256" key="10">
    <source>
        <dbReference type="ARBA" id="ARBA00022606"/>
    </source>
</evidence>
<evidence type="ECO:0000256" key="6">
    <source>
        <dbReference type="ARBA" id="ARBA00008734"/>
    </source>
</evidence>
<evidence type="ECO:0000259" key="20">
    <source>
        <dbReference type="PROSITE" id="PS50001"/>
    </source>
</evidence>
<dbReference type="GO" id="GO:0005856">
    <property type="term" value="C:cytoskeleton"/>
    <property type="evidence" value="ECO:0007669"/>
    <property type="project" value="UniProtKB-SubCell"/>
</dbReference>
<dbReference type="Pfam" id="PF02752">
    <property type="entry name" value="Arrestin_C"/>
    <property type="match status" value="1"/>
</dbReference>
<evidence type="ECO:0000256" key="4">
    <source>
        <dbReference type="ARBA" id="ARBA00004514"/>
    </source>
</evidence>
<dbReference type="InterPro" id="IPR036691">
    <property type="entry name" value="Endo/exonu/phosph_ase_sf"/>
</dbReference>
<dbReference type="InterPro" id="IPR011021">
    <property type="entry name" value="Arrestin-like_N"/>
</dbReference>
<keyword evidence="16" id="KW-0539">Nucleus</keyword>
<keyword evidence="8" id="KW-0963">Cytoplasm</keyword>
<keyword evidence="22" id="KW-1185">Reference proteome</keyword>
<sequence>MAAAGWYHRDISRAVAEELLAKAGRDGSFLVRDSESVKGAYALCLLFQRHVYTYRILPDEEGLLSVQTIQGIQAKCFRTLPDLIGAYQHPNNGLATPLLHPVHRPGPEEDSDGEDARGWGHTAPCPGAAPASRAHIPQQLHQKLQEQVHSSPASDFMGFMAEYLTHHVQDLEALCHGHPQLRHLSTALATACRALHSEIDFTLAGLETLTRVFEAPVSPRSPAREQGFLSSDPDLELLLNKISTVNHLLSSLEKKVLKSLQETVTRHNLALPSVAVAPLPAARPLAVQNFEVRLGTLVSLLGRAAVGTAPEPRPPVQVKVGKSQRAALTVDVESGTVTLTKRGSGSSEEVIPQDKILQLIKYQSVQSKVRLVCSRENQKSLSRDFIFPSARKREAFCQLLQLMKIQHSNLDEPEIISVYVGTWNMGSTPPPRSLASWLTSRGLGRTQDETTACIPHDIYVIGTQENSLGDREWVEFLCASLKTLMAIDYRVVALQCLWSIKIVVLVKPEHQRRISHVHTSSVKTGIANTLGNKGAVGVSFLFNGTSFGFVNCHLASGSEKTHRRNQNYSDILHSLALGDKRLAGFDLTLRFTHLFWFGDLNYRLDMDVQDILTHIVKKEFQALLAVDQLSLEREKSKVFLRFSEGDISFPPTYRYERGTRDTYVWQKSKPTGMRINVPSWCDRILWKSHPETHMVCNSYGCTDDIVTSDHSPVFATFEVGVTSQFVPKEAPGSSPEALACIEWESIEVMLKTTSRSKCYIEFHSYCLEEMQRSGENTFQNCDIPGFLKLGWSSKNLPVLNPILPDLEYLGDQHLLLSIKGVESCESFGECCLALRSAIGSTAQQFETFLFHRGGETGSVRGWMRVRVPRGRSGTRERLYEWISFEEEDAEPAAEPPMCPRTAPQRLRVFKKTSPNSKLSLYLGKRDYVDNVDSVESVDGVCLVDPEYLKDRKVYVTLTCAFRYGRDDLDVIGLTFRKDIYVLTTQLYPPVPDQAPKTLTPLQEKLMKKLGENAYPFTFEIATNLPCSITLQPGPDDVGKACGVDFEVKGFCAENLEEKIHKRNSVRLIIRKVQFAPAQTGPAPKAETTRQFMMSDKPLHLEASLDREIYYHGDPIQVTVNINNTTNKVVKKIKISVDQITDVVLYSLDKYTKTVCTEEINETVAANSTFSKTYSVTPLLSANRQKRGLALDGKLKHEDTNLASTTILRPGMDKEVLGILVSYKVKVNLVVSRGGILGDLTASDVGVEMPVILMHPKPDDCDEEDIVIEEFARQKLKGEKDDEDEKEEAEKEES</sequence>
<dbReference type="GO" id="GO:0005829">
    <property type="term" value="C:cytosol"/>
    <property type="evidence" value="ECO:0007669"/>
    <property type="project" value="UniProtKB-SubCell"/>
</dbReference>
<dbReference type="EC" id="3.1.3.86" evidence="7"/>
<dbReference type="PANTHER" id="PTHR46051:SF2">
    <property type="entry name" value="PHOSPHATIDYLINOSITOL 3,4,5-TRISPHOSPHATE 5-PHOSPHATASE 2"/>
    <property type="match status" value="1"/>
</dbReference>
<dbReference type="SMART" id="SM00252">
    <property type="entry name" value="SH2"/>
    <property type="match status" value="1"/>
</dbReference>
<dbReference type="FunFam" id="2.60.40.640:FF:000019">
    <property type="entry name" value="Arrestin 3"/>
    <property type="match status" value="1"/>
</dbReference>
<dbReference type="SMART" id="SM00128">
    <property type="entry name" value="IPPc"/>
    <property type="match status" value="1"/>
</dbReference>
<dbReference type="GO" id="GO:0034485">
    <property type="term" value="F:phosphatidylinositol-3,4,5-trisphosphate 5-phosphatase activity"/>
    <property type="evidence" value="ECO:0007669"/>
    <property type="project" value="UniProtKB-EC"/>
</dbReference>
<gene>
    <name evidence="21" type="ORF">HGM15179_020257</name>
</gene>
<dbReference type="GO" id="GO:0043569">
    <property type="term" value="P:negative regulation of insulin-like growth factor receptor signaling pathway"/>
    <property type="evidence" value="ECO:0007669"/>
    <property type="project" value="TreeGrafter"/>
</dbReference>
<keyword evidence="11" id="KW-0378">Hydrolase</keyword>
<dbReference type="OrthoDB" id="7862313at2759"/>
<protein>
    <recommendedName>
        <fullName evidence="7">phosphatidylinositol-3,4,5-trisphosphate 5-phosphatase</fullName>
        <ecNumber evidence="7">3.1.3.86</ecNumber>
    </recommendedName>
</protein>
<dbReference type="PANTHER" id="PTHR46051">
    <property type="entry name" value="SH2 DOMAIN-CONTAINING PROTEIN"/>
    <property type="match status" value="1"/>
</dbReference>
<dbReference type="Pfam" id="PF24147">
    <property type="entry name" value="C2_SHIP1-2_2nd"/>
    <property type="match status" value="1"/>
</dbReference>
<dbReference type="InterPro" id="IPR017864">
    <property type="entry name" value="Arrestin_CS"/>
</dbReference>
<dbReference type="GO" id="GO:0007165">
    <property type="term" value="P:signal transduction"/>
    <property type="evidence" value="ECO:0007669"/>
    <property type="project" value="InterPro"/>
</dbReference>
<dbReference type="Pfam" id="PF24150">
    <property type="entry name" value="C2_SHIP1-2_first"/>
    <property type="match status" value="1"/>
</dbReference>
<dbReference type="Gene3D" id="3.60.10.10">
    <property type="entry name" value="Endonuclease/exonuclease/phosphatase"/>
    <property type="match status" value="1"/>
</dbReference>
<comment type="caution">
    <text evidence="21">The sequence shown here is derived from an EMBL/GenBank/DDBJ whole genome shotgun (WGS) entry which is preliminary data.</text>
</comment>
<feature type="region of interest" description="Disordered" evidence="19">
    <location>
        <begin position="1271"/>
        <end position="1293"/>
    </location>
</feature>
<dbReference type="FunFam" id="2.60.40.840:FF:000001">
    <property type="entry name" value="beta-arrestin-1 isoform X1"/>
    <property type="match status" value="1"/>
</dbReference>
<dbReference type="Pfam" id="PF00339">
    <property type="entry name" value="Arrestin_N"/>
    <property type="match status" value="1"/>
</dbReference>
<evidence type="ECO:0000256" key="1">
    <source>
        <dbReference type="ARBA" id="ARBA00004123"/>
    </source>
</evidence>
<evidence type="ECO:0000256" key="14">
    <source>
        <dbReference type="ARBA" id="ARBA00023136"/>
    </source>
</evidence>
<proteinExistence type="inferred from homology"/>
<comment type="similarity">
    <text evidence="5">Belongs to the arrestin family.</text>
</comment>
<keyword evidence="15" id="KW-0206">Cytoskeleton</keyword>
<dbReference type="GO" id="GO:0016020">
    <property type="term" value="C:membrane"/>
    <property type="evidence" value="ECO:0007669"/>
    <property type="project" value="UniProtKB-SubCell"/>
</dbReference>
<dbReference type="InterPro" id="IPR036860">
    <property type="entry name" value="SH2_dom_sf"/>
</dbReference>
<dbReference type="SMART" id="SM01017">
    <property type="entry name" value="Arrestin_C"/>
    <property type="match status" value="1"/>
</dbReference>
<organism evidence="21 22">
    <name type="scientific">Zosterops borbonicus</name>
    <dbReference type="NCBI Taxonomy" id="364589"/>
    <lineage>
        <taxon>Eukaryota</taxon>
        <taxon>Metazoa</taxon>
        <taxon>Chordata</taxon>
        <taxon>Craniata</taxon>
        <taxon>Vertebrata</taxon>
        <taxon>Euteleostomi</taxon>
        <taxon>Archelosauria</taxon>
        <taxon>Archosauria</taxon>
        <taxon>Dinosauria</taxon>
        <taxon>Saurischia</taxon>
        <taxon>Theropoda</taxon>
        <taxon>Coelurosauria</taxon>
        <taxon>Aves</taxon>
        <taxon>Neognathae</taxon>
        <taxon>Neoaves</taxon>
        <taxon>Telluraves</taxon>
        <taxon>Australaves</taxon>
        <taxon>Passeriformes</taxon>
        <taxon>Sylvioidea</taxon>
        <taxon>Zosteropidae</taxon>
        <taxon>Zosterops</taxon>
    </lineage>
</organism>
<evidence type="ECO:0000256" key="11">
    <source>
        <dbReference type="ARBA" id="ARBA00022801"/>
    </source>
</evidence>
<comment type="subcellular location">
    <subcellularLocation>
        <location evidence="3">Cytoplasm</location>
        <location evidence="3">Cytoskeleton</location>
    </subcellularLocation>
    <subcellularLocation>
        <location evidence="4">Cytoplasm</location>
        <location evidence="4">Cytosol</location>
    </subcellularLocation>
    <subcellularLocation>
        <location evidence="2">Membrane</location>
        <topology evidence="2">Peripheral membrane protein</topology>
    </subcellularLocation>
    <subcellularLocation>
        <location evidence="1">Nucleus</location>
    </subcellularLocation>
</comment>
<keyword evidence="14" id="KW-0472">Membrane</keyword>
<keyword evidence="9" id="KW-0597">Phosphoprotein</keyword>
<dbReference type="EMBL" id="SWJQ01002126">
    <property type="protein sequence ID" value="TRZ06851.1"/>
    <property type="molecule type" value="Genomic_DNA"/>
</dbReference>
<keyword evidence="12" id="KW-0391">Immunity</keyword>
<dbReference type="Gene3D" id="2.60.40.640">
    <property type="match status" value="1"/>
</dbReference>
<evidence type="ECO:0000256" key="17">
    <source>
        <dbReference type="ARBA" id="ARBA00023377"/>
    </source>
</evidence>
<reference evidence="21" key="1">
    <citation type="submission" date="2019-04" db="EMBL/GenBank/DDBJ databases">
        <title>Genome assembly of Zosterops borbonicus 15179.</title>
        <authorList>
            <person name="Leroy T."/>
            <person name="Anselmetti Y."/>
            <person name="Tilak M.-K."/>
            <person name="Nabholz B."/>
        </authorList>
    </citation>
    <scope>NUCLEOTIDE SEQUENCE</scope>
    <source>
        <strain evidence="21">HGM_15179</strain>
        <tissue evidence="21">Muscle</tissue>
    </source>
</reference>
<evidence type="ECO:0000256" key="19">
    <source>
        <dbReference type="SAM" id="MobiDB-lite"/>
    </source>
</evidence>
<accession>A0A8K1D933</accession>
<dbReference type="SUPFAM" id="SSF55550">
    <property type="entry name" value="SH2 domain"/>
    <property type="match status" value="1"/>
</dbReference>
<evidence type="ECO:0000256" key="3">
    <source>
        <dbReference type="ARBA" id="ARBA00004245"/>
    </source>
</evidence>
<dbReference type="Proteomes" id="UP000796761">
    <property type="component" value="Unassembled WGS sequence"/>
</dbReference>
<dbReference type="InterPro" id="IPR000980">
    <property type="entry name" value="SH2"/>
</dbReference>
<evidence type="ECO:0000256" key="16">
    <source>
        <dbReference type="ARBA" id="ARBA00023242"/>
    </source>
</evidence>
<dbReference type="InterPro" id="IPR011022">
    <property type="entry name" value="Arrestin_C-like"/>
</dbReference>
<evidence type="ECO:0000256" key="2">
    <source>
        <dbReference type="ARBA" id="ARBA00004170"/>
    </source>
</evidence>
<dbReference type="GO" id="GO:0050776">
    <property type="term" value="P:regulation of immune response"/>
    <property type="evidence" value="ECO:0007669"/>
    <property type="project" value="TreeGrafter"/>
</dbReference>
<comment type="similarity">
    <text evidence="6">Belongs to the inositol 1,4,5-trisphosphate 5-phosphatase family.</text>
</comment>
<dbReference type="InterPro" id="IPR014753">
    <property type="entry name" value="Arrestin_N"/>
</dbReference>
<evidence type="ECO:0000256" key="15">
    <source>
        <dbReference type="ARBA" id="ARBA00023212"/>
    </source>
</evidence>
<evidence type="ECO:0000256" key="9">
    <source>
        <dbReference type="ARBA" id="ARBA00022553"/>
    </source>
</evidence>
<keyword evidence="13 18" id="KW-0727">SH2 domain</keyword>
<dbReference type="Gene3D" id="3.30.505.10">
    <property type="entry name" value="SH2 domain"/>
    <property type="match status" value="1"/>
</dbReference>
<dbReference type="PROSITE" id="PS00295">
    <property type="entry name" value="ARRESTINS"/>
    <property type="match status" value="1"/>
</dbReference>
<dbReference type="FunFam" id="3.60.10.10:FF:000005">
    <property type="entry name" value="phosphatidylinositol 3,4,5-trisphosphate 5-phosphatase 1"/>
    <property type="match status" value="1"/>
</dbReference>
<dbReference type="Pfam" id="PF22669">
    <property type="entry name" value="Exo_endo_phos2"/>
    <property type="match status" value="1"/>
</dbReference>
<dbReference type="GO" id="GO:0002376">
    <property type="term" value="P:immune system process"/>
    <property type="evidence" value="ECO:0007669"/>
    <property type="project" value="UniProtKB-KW"/>
</dbReference>
<dbReference type="GO" id="GO:0005634">
    <property type="term" value="C:nucleus"/>
    <property type="evidence" value="ECO:0007669"/>
    <property type="project" value="UniProtKB-SubCell"/>
</dbReference>
<keyword evidence="10" id="KW-0716">Sensory transduction</keyword>
<feature type="domain" description="SH2" evidence="20">
    <location>
        <begin position="6"/>
        <end position="102"/>
    </location>
</feature>
<evidence type="ECO:0000256" key="18">
    <source>
        <dbReference type="PROSITE-ProRule" id="PRU00191"/>
    </source>
</evidence>
<dbReference type="Pfam" id="PF00017">
    <property type="entry name" value="SH2"/>
    <property type="match status" value="1"/>
</dbReference>
<dbReference type="InterPro" id="IPR014752">
    <property type="entry name" value="Arrestin-like_C"/>
</dbReference>
<evidence type="ECO:0000256" key="12">
    <source>
        <dbReference type="ARBA" id="ARBA00022859"/>
    </source>
</evidence>
<feature type="compositionally biased region" description="Acidic residues" evidence="19">
    <location>
        <begin position="1280"/>
        <end position="1293"/>
    </location>
</feature>
<dbReference type="InterPro" id="IPR000300">
    <property type="entry name" value="IPPc"/>
</dbReference>